<keyword evidence="4" id="KW-1185">Reference proteome</keyword>
<evidence type="ECO:0000313" key="4">
    <source>
        <dbReference type="Proteomes" id="UP001529245"/>
    </source>
</evidence>
<dbReference type="InterPro" id="IPR002586">
    <property type="entry name" value="CobQ/CobB/MinD/ParA_Nub-bd_dom"/>
</dbReference>
<dbReference type="EMBL" id="JASGCB010000031">
    <property type="protein sequence ID" value="MDI9261059.1"/>
    <property type="molecule type" value="Genomic_DNA"/>
</dbReference>
<dbReference type="RefSeq" id="WP_283204467.1">
    <property type="nucleotide sequence ID" value="NZ_JASGCB010000031.1"/>
</dbReference>
<protein>
    <submittedName>
        <fullName evidence="3">P-loop NTPase</fullName>
    </submittedName>
</protein>
<feature type="domain" description="CobQ/CobB/MinD/ParA nucleotide binding" evidence="2">
    <location>
        <begin position="157"/>
        <end position="345"/>
    </location>
</feature>
<feature type="region of interest" description="Disordered" evidence="1">
    <location>
        <begin position="387"/>
        <end position="430"/>
    </location>
</feature>
<accession>A0ABT6Y135</accession>
<dbReference type="Proteomes" id="UP001529245">
    <property type="component" value="Unassembled WGS sequence"/>
</dbReference>
<dbReference type="PANTHER" id="PTHR43384">
    <property type="entry name" value="SEPTUM SITE-DETERMINING PROTEIN MIND HOMOLOG, CHLOROPLASTIC-RELATED"/>
    <property type="match status" value="1"/>
</dbReference>
<evidence type="ECO:0000259" key="2">
    <source>
        <dbReference type="Pfam" id="PF01656"/>
    </source>
</evidence>
<evidence type="ECO:0000256" key="1">
    <source>
        <dbReference type="SAM" id="MobiDB-lite"/>
    </source>
</evidence>
<comment type="caution">
    <text evidence="3">The sequence shown here is derived from an EMBL/GenBank/DDBJ whole genome shotgun (WGS) entry which is preliminary data.</text>
</comment>
<sequence>MERVSKQFVAFIFNDRSEGGVGVDYILVIPAGHSPVLAQAVEAWRIAPVEVAHNPGELTSITEEKGEPRMLVIGATMPNLVPNVGVMRKRFPNARIIVAGTLTPEQLREIQADDVVRFPFPIGYRPEEDPVWTPMQAAKTTGRDETDKPMGKDRVVLVTSAKGGDGKTTVAMQLAIWLAKQRVPVVVIDADYAGNSHEWLGVPNPAQSIAAFERDMTFDRAAFEGLLVARSGVKVLPHARVVTPDMLARAIRTAKAFYPVVIVDMHQGLTPQLLVAKDFATHLLIMTTASERRIPSTVQFVDEVKRYDTPAKLRVIVNRVKDEEEVRRVRAALEDYKTPILTLPFQEGLLIDDDPEFVPIAGSKGKDPYPSAFRDMAVRALDWEMPKGAERSEAKDEKVDTKAAKKPGFFSSLFGGGKAKKPKKKKGAKR</sequence>
<name>A0ABT6Y135_ALISE</name>
<proteinExistence type="predicted"/>
<feature type="compositionally biased region" description="Basic and acidic residues" evidence="1">
    <location>
        <begin position="387"/>
        <end position="403"/>
    </location>
</feature>
<dbReference type="InterPro" id="IPR027417">
    <property type="entry name" value="P-loop_NTPase"/>
</dbReference>
<feature type="compositionally biased region" description="Basic residues" evidence="1">
    <location>
        <begin position="418"/>
        <end position="430"/>
    </location>
</feature>
<gene>
    <name evidence="3" type="ORF">QID03_12910</name>
</gene>
<dbReference type="Pfam" id="PF01656">
    <property type="entry name" value="CbiA"/>
    <property type="match status" value="1"/>
</dbReference>
<organism evidence="3 4">
    <name type="scientific">Alicyclobacillus sendaiensis PA2</name>
    <dbReference type="NCBI Taxonomy" id="3029425"/>
    <lineage>
        <taxon>Bacteria</taxon>
        <taxon>Bacillati</taxon>
        <taxon>Bacillota</taxon>
        <taxon>Bacilli</taxon>
        <taxon>Bacillales</taxon>
        <taxon>Alicyclobacillaceae</taxon>
        <taxon>Alicyclobacillus</taxon>
    </lineage>
</organism>
<dbReference type="Gene3D" id="3.40.50.300">
    <property type="entry name" value="P-loop containing nucleotide triphosphate hydrolases"/>
    <property type="match status" value="1"/>
</dbReference>
<dbReference type="PANTHER" id="PTHR43384:SF13">
    <property type="entry name" value="SLR0110 PROTEIN"/>
    <property type="match status" value="1"/>
</dbReference>
<dbReference type="InterPro" id="IPR050625">
    <property type="entry name" value="ParA/MinD_ATPase"/>
</dbReference>
<evidence type="ECO:0000313" key="3">
    <source>
        <dbReference type="EMBL" id="MDI9261059.1"/>
    </source>
</evidence>
<dbReference type="SUPFAM" id="SSF52540">
    <property type="entry name" value="P-loop containing nucleoside triphosphate hydrolases"/>
    <property type="match status" value="1"/>
</dbReference>
<reference evidence="3 4" key="1">
    <citation type="submission" date="2023-04" db="EMBL/GenBank/DDBJ databases">
        <title>A. sendaiensis sub sp. chiapanensis a novel subspecie with specific adaptation in bacterial cell wall isolated from an active volcano.</title>
        <authorList>
            <person name="Alvarez Gutierrez P.E."/>
            <person name="Ortiz Cortes L.Y."/>
        </authorList>
    </citation>
    <scope>NUCLEOTIDE SEQUENCE [LARGE SCALE GENOMIC DNA]</scope>
    <source>
        <strain evidence="3 4">PA2</strain>
    </source>
</reference>